<reference evidence="2" key="1">
    <citation type="submission" date="2018-05" db="EMBL/GenBank/DDBJ databases">
        <authorList>
            <person name="Lanie J.A."/>
            <person name="Ng W.-L."/>
            <person name="Kazmierczak K.M."/>
            <person name="Andrzejewski T.M."/>
            <person name="Davidsen T.M."/>
            <person name="Wayne K.J."/>
            <person name="Tettelin H."/>
            <person name="Glass J.I."/>
            <person name="Rusch D."/>
            <person name="Podicherti R."/>
            <person name="Tsui H.-C.T."/>
            <person name="Winkler M.E."/>
        </authorList>
    </citation>
    <scope>NUCLEOTIDE SEQUENCE</scope>
</reference>
<feature type="domain" description="HIT" evidence="1">
    <location>
        <begin position="1"/>
        <end position="89"/>
    </location>
</feature>
<dbReference type="InterPro" id="IPR001310">
    <property type="entry name" value="Histidine_triad_HIT"/>
</dbReference>
<dbReference type="PANTHER" id="PTHR23089">
    <property type="entry name" value="HISTIDINE TRIAD HIT PROTEIN"/>
    <property type="match status" value="1"/>
</dbReference>
<dbReference type="InterPro" id="IPR036265">
    <property type="entry name" value="HIT-like_sf"/>
</dbReference>
<dbReference type="InterPro" id="IPR011146">
    <property type="entry name" value="HIT-like"/>
</dbReference>
<evidence type="ECO:0000259" key="1">
    <source>
        <dbReference type="PROSITE" id="PS51084"/>
    </source>
</evidence>
<protein>
    <recommendedName>
        <fullName evidence="1">HIT domain-containing protein</fullName>
    </recommendedName>
</protein>
<name>A0A382EFU3_9ZZZZ</name>
<dbReference type="PROSITE" id="PS00892">
    <property type="entry name" value="HIT_1"/>
    <property type="match status" value="1"/>
</dbReference>
<dbReference type="Pfam" id="PF01230">
    <property type="entry name" value="HIT"/>
    <property type="match status" value="1"/>
</dbReference>
<dbReference type="AlphaFoldDB" id="A0A382EFU3"/>
<dbReference type="PROSITE" id="PS51084">
    <property type="entry name" value="HIT_2"/>
    <property type="match status" value="1"/>
</dbReference>
<proteinExistence type="predicted"/>
<accession>A0A382EFU3</accession>
<dbReference type="Gene3D" id="3.30.428.10">
    <property type="entry name" value="HIT-like"/>
    <property type="match status" value="1"/>
</dbReference>
<organism evidence="2">
    <name type="scientific">marine metagenome</name>
    <dbReference type="NCBI Taxonomy" id="408172"/>
    <lineage>
        <taxon>unclassified sequences</taxon>
        <taxon>metagenomes</taxon>
        <taxon>ecological metagenomes</taxon>
    </lineage>
</organism>
<sequence>MFFNDINPKATIHILGVPKNSVINFREFISNTDKDTVKYFFDKTLEVIKNFGLDKSGYRLITNDGKNGNQEIPHFHIHILGGENLGGLR</sequence>
<dbReference type="PRINTS" id="PR00332">
    <property type="entry name" value="HISTRIAD"/>
</dbReference>
<dbReference type="InterPro" id="IPR019808">
    <property type="entry name" value="Histidine_triad_CS"/>
</dbReference>
<dbReference type="EMBL" id="UINC01044310">
    <property type="protein sequence ID" value="SVB49588.1"/>
    <property type="molecule type" value="Genomic_DNA"/>
</dbReference>
<dbReference type="SUPFAM" id="SSF54197">
    <property type="entry name" value="HIT-like"/>
    <property type="match status" value="1"/>
</dbReference>
<evidence type="ECO:0000313" key="2">
    <source>
        <dbReference type="EMBL" id="SVB49588.1"/>
    </source>
</evidence>
<dbReference type="GO" id="GO:0003824">
    <property type="term" value="F:catalytic activity"/>
    <property type="evidence" value="ECO:0007669"/>
    <property type="project" value="InterPro"/>
</dbReference>
<gene>
    <name evidence="2" type="ORF">METZ01_LOCUS202442</name>
</gene>